<name>A0A1B2I894_9BACT</name>
<accession>A0A1B2I894</accession>
<keyword evidence="10" id="KW-0594">Phospholipid biosynthesis</keyword>
<keyword evidence="11" id="KW-1208">Phospholipid metabolism</keyword>
<evidence type="ECO:0000256" key="2">
    <source>
        <dbReference type="ARBA" id="ARBA00022475"/>
    </source>
</evidence>
<evidence type="ECO:0000256" key="5">
    <source>
        <dbReference type="ARBA" id="ARBA00022692"/>
    </source>
</evidence>
<keyword evidence="9 13" id="KW-0472">Membrane</keyword>
<comment type="subcellular location">
    <subcellularLocation>
        <location evidence="1">Cell membrane</location>
        <topology evidence="1">Multi-pass membrane protein</topology>
    </subcellularLocation>
</comment>
<dbReference type="OrthoDB" id="9762009at2"/>
<keyword evidence="6" id="KW-0677">Repeat</keyword>
<dbReference type="GO" id="GO:0005886">
    <property type="term" value="C:plasma membrane"/>
    <property type="evidence" value="ECO:0007669"/>
    <property type="project" value="UniProtKB-SubCell"/>
</dbReference>
<gene>
    <name evidence="15" type="ORF">BED41_14525</name>
</gene>
<feature type="domain" description="PLD phosphodiesterase" evidence="14">
    <location>
        <begin position="442"/>
        <end position="469"/>
    </location>
</feature>
<evidence type="ECO:0000256" key="13">
    <source>
        <dbReference type="SAM" id="Phobius"/>
    </source>
</evidence>
<evidence type="ECO:0000256" key="6">
    <source>
        <dbReference type="ARBA" id="ARBA00022737"/>
    </source>
</evidence>
<organism evidence="15 16">
    <name type="scientific">Cloacibacillus porcorum</name>
    <dbReference type="NCBI Taxonomy" id="1197717"/>
    <lineage>
        <taxon>Bacteria</taxon>
        <taxon>Thermotogati</taxon>
        <taxon>Synergistota</taxon>
        <taxon>Synergistia</taxon>
        <taxon>Synergistales</taxon>
        <taxon>Synergistaceae</taxon>
        <taxon>Cloacibacillus</taxon>
    </lineage>
</organism>
<dbReference type="GO" id="GO:0008808">
    <property type="term" value="F:cardiolipin synthase activity"/>
    <property type="evidence" value="ECO:0007669"/>
    <property type="project" value="UniProtKB-UniRule"/>
</dbReference>
<dbReference type="PANTHER" id="PTHR21248:SF22">
    <property type="entry name" value="PHOSPHOLIPASE D"/>
    <property type="match status" value="1"/>
</dbReference>
<feature type="transmembrane region" description="Helical" evidence="13">
    <location>
        <begin position="86"/>
        <end position="106"/>
    </location>
</feature>
<keyword evidence="3" id="KW-0444">Lipid biosynthesis</keyword>
<evidence type="ECO:0000313" key="16">
    <source>
        <dbReference type="Proteomes" id="UP000093044"/>
    </source>
</evidence>
<dbReference type="SUPFAM" id="SSF56024">
    <property type="entry name" value="Phospholipase D/nuclease"/>
    <property type="match status" value="2"/>
</dbReference>
<dbReference type="KEGG" id="cpor:BED41_14525"/>
<dbReference type="RefSeq" id="WP_066747926.1">
    <property type="nucleotide sequence ID" value="NZ_CP016757.1"/>
</dbReference>
<sequence>MNKIGKWIIWALIAAFLLGFLPTIIDTLADFFVLTEEGLGVTQHFTRVFNQVVATIESYMWHIIIIYSIIIAFIIFMEGQNPDRTILWMLVLILVPVLGVVLYLVLGPDLQSIRNRRLFRPAKKYSFDHSPFKKAAEDQFLTGRMLHACSGADLLMRNRVEILINGSETFPAMEAAIAGARKFIHMEFFIIRDDALGHKIGGLLMEAARRGVKVRVLYDAVGSWSLKASFVKELEEAGVECRSFMPVSLPLFRRKMNFRNHRKILVVDRRVAFTGGINIGEEYEGKGHLGFWRDTFVRLEGEAVPALHAIFLHDWCVRSADDPAAICEDLDIIINGLPVKDDYSDLPVIPLQVVESGIDSVWHSIAKGYYGMISRAQRRVWVTSPYLVPGPELMNALIASSLSGVDVRVMMPSVKDHFLVFWGSRSNIEPLLRAGVRVFLYQDGFIHTKSVVSDSRIASVGTCNMDVRSLDINFENQLFIYDREIAESFARQFETDMKRCKELNIAEWEKRPLWQKLLESFGRLYSAQI</sequence>
<proteinExistence type="predicted"/>
<dbReference type="Proteomes" id="UP000093044">
    <property type="component" value="Chromosome"/>
</dbReference>
<dbReference type="InterPro" id="IPR022924">
    <property type="entry name" value="Cardiolipin_synthase"/>
</dbReference>
<protein>
    <recommendedName>
        <fullName evidence="12">Cardiolipin synthase</fullName>
        <ecNumber evidence="12">2.7.8.-</ecNumber>
    </recommendedName>
</protein>
<dbReference type="Pfam" id="PF13396">
    <property type="entry name" value="PLDc_N"/>
    <property type="match status" value="1"/>
</dbReference>
<keyword evidence="7 13" id="KW-1133">Transmembrane helix</keyword>
<evidence type="ECO:0000259" key="14">
    <source>
        <dbReference type="PROSITE" id="PS50035"/>
    </source>
</evidence>
<dbReference type="GeneID" id="83059060"/>
<dbReference type="InterPro" id="IPR025202">
    <property type="entry name" value="PLD-like_dom"/>
</dbReference>
<feature type="transmembrane region" description="Helical" evidence="13">
    <location>
        <begin position="59"/>
        <end position="77"/>
    </location>
</feature>
<dbReference type="CDD" id="cd09110">
    <property type="entry name" value="PLDc_CLS_1"/>
    <property type="match status" value="1"/>
</dbReference>
<dbReference type="GO" id="GO:0032049">
    <property type="term" value="P:cardiolipin biosynthetic process"/>
    <property type="evidence" value="ECO:0007669"/>
    <property type="project" value="UniProtKB-UniRule"/>
</dbReference>
<dbReference type="SMART" id="SM00155">
    <property type="entry name" value="PLDc"/>
    <property type="match status" value="2"/>
</dbReference>
<dbReference type="AlphaFoldDB" id="A0A1B2I894"/>
<dbReference type="PANTHER" id="PTHR21248">
    <property type="entry name" value="CARDIOLIPIN SYNTHASE"/>
    <property type="match status" value="1"/>
</dbReference>
<keyword evidence="8" id="KW-0443">Lipid metabolism</keyword>
<dbReference type="CDD" id="cd09112">
    <property type="entry name" value="PLDc_CLS_2"/>
    <property type="match status" value="1"/>
</dbReference>
<keyword evidence="16" id="KW-1185">Reference proteome</keyword>
<dbReference type="NCBIfam" id="TIGR04265">
    <property type="entry name" value="bac_cardiolipin"/>
    <property type="match status" value="1"/>
</dbReference>
<evidence type="ECO:0000256" key="1">
    <source>
        <dbReference type="ARBA" id="ARBA00004651"/>
    </source>
</evidence>
<dbReference type="InterPro" id="IPR001736">
    <property type="entry name" value="PLipase_D/transphosphatidylase"/>
</dbReference>
<evidence type="ECO:0000256" key="12">
    <source>
        <dbReference type="NCBIfam" id="TIGR04265"/>
    </source>
</evidence>
<evidence type="ECO:0000256" key="9">
    <source>
        <dbReference type="ARBA" id="ARBA00023136"/>
    </source>
</evidence>
<keyword evidence="2" id="KW-1003">Cell membrane</keyword>
<evidence type="ECO:0000256" key="3">
    <source>
        <dbReference type="ARBA" id="ARBA00022516"/>
    </source>
</evidence>
<evidence type="ECO:0000256" key="8">
    <source>
        <dbReference type="ARBA" id="ARBA00023098"/>
    </source>
</evidence>
<feature type="transmembrane region" description="Helical" evidence="13">
    <location>
        <begin position="7"/>
        <end position="25"/>
    </location>
</feature>
<dbReference type="Pfam" id="PF13091">
    <property type="entry name" value="PLDc_2"/>
    <property type="match status" value="2"/>
</dbReference>
<keyword evidence="5 13" id="KW-0812">Transmembrane</keyword>
<dbReference type="InterPro" id="IPR027379">
    <property type="entry name" value="CLS_N"/>
</dbReference>
<feature type="domain" description="PLD phosphodiesterase" evidence="14">
    <location>
        <begin position="256"/>
        <end position="283"/>
    </location>
</feature>
<evidence type="ECO:0000256" key="11">
    <source>
        <dbReference type="ARBA" id="ARBA00023264"/>
    </source>
</evidence>
<dbReference type="STRING" id="1197717.BED41_14525"/>
<reference evidence="15" key="1">
    <citation type="submission" date="2016-08" db="EMBL/GenBank/DDBJ databases">
        <title>Complete genome of Cloacibacillus porcorum.</title>
        <authorList>
            <person name="Looft T."/>
            <person name="Bayles D.O."/>
            <person name="Alt D.P."/>
        </authorList>
    </citation>
    <scope>NUCLEOTIDE SEQUENCE [LARGE SCALE GENOMIC DNA]</scope>
    <source>
        <strain evidence="15">CL-84</strain>
    </source>
</reference>
<dbReference type="PROSITE" id="PS50035">
    <property type="entry name" value="PLD"/>
    <property type="match status" value="2"/>
</dbReference>
<dbReference type="EMBL" id="CP016757">
    <property type="protein sequence ID" value="ANZ46208.1"/>
    <property type="molecule type" value="Genomic_DNA"/>
</dbReference>
<keyword evidence="4" id="KW-0808">Transferase</keyword>
<evidence type="ECO:0000256" key="7">
    <source>
        <dbReference type="ARBA" id="ARBA00022989"/>
    </source>
</evidence>
<evidence type="ECO:0000313" key="15">
    <source>
        <dbReference type="EMBL" id="ANZ46208.1"/>
    </source>
</evidence>
<dbReference type="EC" id="2.7.8.-" evidence="12"/>
<dbReference type="Gene3D" id="3.30.870.10">
    <property type="entry name" value="Endonuclease Chain A"/>
    <property type="match status" value="2"/>
</dbReference>
<evidence type="ECO:0000256" key="4">
    <source>
        <dbReference type="ARBA" id="ARBA00022679"/>
    </source>
</evidence>
<evidence type="ECO:0000256" key="10">
    <source>
        <dbReference type="ARBA" id="ARBA00023209"/>
    </source>
</evidence>